<gene>
    <name evidence="12" type="ORF">GCM10023346_34980</name>
</gene>
<evidence type="ECO:0000256" key="4">
    <source>
        <dbReference type="ARBA" id="ARBA00022485"/>
    </source>
</evidence>
<dbReference type="Gene3D" id="3.10.20.600">
    <property type="match status" value="1"/>
</dbReference>
<dbReference type="InterPro" id="IPR037207">
    <property type="entry name" value="Nuop51_4Fe4S-bd_sf"/>
</dbReference>
<dbReference type="PANTHER" id="PTHR11780">
    <property type="entry name" value="NADH-UBIQUINONE OXIDOREDUCTASE FLAVOPROTEIN 1 NDUFV1"/>
    <property type="match status" value="1"/>
</dbReference>
<evidence type="ECO:0000259" key="10">
    <source>
        <dbReference type="Pfam" id="PF01512"/>
    </source>
</evidence>
<comment type="similarity">
    <text evidence="3">Belongs to the complex I 51 kDa subunit family.</text>
</comment>
<dbReference type="InterPro" id="IPR019575">
    <property type="entry name" value="Nuop51_4Fe4S-bd"/>
</dbReference>
<keyword evidence="7" id="KW-0479">Metal-binding</keyword>
<evidence type="ECO:0000256" key="7">
    <source>
        <dbReference type="ARBA" id="ARBA00022723"/>
    </source>
</evidence>
<dbReference type="Pfam" id="PF01512">
    <property type="entry name" value="Complex1_51K"/>
    <property type="match status" value="1"/>
</dbReference>
<evidence type="ECO:0000259" key="11">
    <source>
        <dbReference type="Pfam" id="PF10589"/>
    </source>
</evidence>
<keyword evidence="8" id="KW-0408">Iron</keyword>
<sequence>MTSDPVTISVRGQVAGPAGTSRLFAAGSADFASHQAAFGPLPAMDRAPLIDELLRSGLDGRGGAGFAAWQKLASVPVDGRRPVIIANGAEGEPLSQKDAALLHSAPHLVIDGTLIAGQSLGAKELHLYAGAAQLAPVARALKERGEARIRLHEAPDTFISGEGTAVVSAISGGLPIPRDRIGRLTNSGLNGRPTLVHNVETLGHLALISRFGSAWFRSVGTGSAPGTRLITLSGNTAGPRVYEIPTGVRLTEILVSTGVDVLSVRAALVGGYHGTWLAADKLDAPFSKEGLAPVGARTGAGIIMMLGSGSCGLAATADILTYLAGQSARQCGPCTNGLPAVSSLFARLAYGDTKGKLPQEISRLAALVTGRGSCAHPDGTARLALSALMAFGSDVEAHLHGRCEALR</sequence>
<feature type="domain" description="NADH-ubiquinone oxidoreductase 51kDa subunit iron-sulphur binding" evidence="11">
    <location>
        <begin position="316"/>
        <end position="398"/>
    </location>
</feature>
<dbReference type="SUPFAM" id="SSF142019">
    <property type="entry name" value="Nqo1 FMN-binding domain-like"/>
    <property type="match status" value="1"/>
</dbReference>
<dbReference type="InterPro" id="IPR037225">
    <property type="entry name" value="Nuo51_FMN-bd_sf"/>
</dbReference>
<evidence type="ECO:0000256" key="3">
    <source>
        <dbReference type="ARBA" id="ARBA00007523"/>
    </source>
</evidence>
<dbReference type="RefSeq" id="WP_345451132.1">
    <property type="nucleotide sequence ID" value="NZ_BAABKK010000024.1"/>
</dbReference>
<keyword evidence="5" id="KW-0285">Flavoprotein</keyword>
<comment type="caution">
    <text evidence="12">The sequence shown here is derived from an EMBL/GenBank/DDBJ whole genome shotgun (WGS) entry which is preliminary data.</text>
</comment>
<dbReference type="EMBL" id="BAABKK010000024">
    <property type="protein sequence ID" value="GAA5198244.1"/>
    <property type="molecule type" value="Genomic_DNA"/>
</dbReference>
<protein>
    <submittedName>
        <fullName evidence="12">NADH-ubiquinone oxidoreductase-F iron-sulfur binding region domain-containing protein</fullName>
    </submittedName>
</protein>
<dbReference type="Gene3D" id="3.40.50.11540">
    <property type="entry name" value="NADH-ubiquinone oxidoreductase 51kDa subunit"/>
    <property type="match status" value="1"/>
</dbReference>
<reference evidence="13" key="1">
    <citation type="journal article" date="2019" name="Int. J. Syst. Evol. Microbiol.">
        <title>The Global Catalogue of Microorganisms (GCM) 10K type strain sequencing project: providing services to taxonomists for standard genome sequencing and annotation.</title>
        <authorList>
            <consortium name="The Broad Institute Genomics Platform"/>
            <consortium name="The Broad Institute Genome Sequencing Center for Infectious Disease"/>
            <person name="Wu L."/>
            <person name="Ma J."/>
        </authorList>
    </citation>
    <scope>NUCLEOTIDE SEQUENCE [LARGE SCALE GENOMIC DNA]</scope>
    <source>
        <strain evidence="13">JCM 18514</strain>
    </source>
</reference>
<evidence type="ECO:0000256" key="6">
    <source>
        <dbReference type="ARBA" id="ARBA00022643"/>
    </source>
</evidence>
<feature type="domain" description="NADH-ubiquinone oxidoreductase 51kDa subunit FMN-binding" evidence="10">
    <location>
        <begin position="55"/>
        <end position="203"/>
    </location>
</feature>
<dbReference type="InterPro" id="IPR011538">
    <property type="entry name" value="Nuo51_FMN-bd"/>
</dbReference>
<evidence type="ECO:0000256" key="8">
    <source>
        <dbReference type="ARBA" id="ARBA00023004"/>
    </source>
</evidence>
<keyword evidence="6" id="KW-0288">FMN</keyword>
<evidence type="ECO:0000256" key="2">
    <source>
        <dbReference type="ARBA" id="ARBA00001966"/>
    </source>
</evidence>
<evidence type="ECO:0000256" key="1">
    <source>
        <dbReference type="ARBA" id="ARBA00001917"/>
    </source>
</evidence>
<keyword evidence="9" id="KW-0411">Iron-sulfur</keyword>
<comment type="cofactor">
    <cofactor evidence="1">
        <name>FMN</name>
        <dbReference type="ChEBI" id="CHEBI:58210"/>
    </cofactor>
</comment>
<name>A0ABP9SKR5_9MICC</name>
<dbReference type="Gene3D" id="1.20.1440.230">
    <property type="entry name" value="NADH-ubiquinone oxidoreductase 51kDa subunit, iron-sulphur binding domain"/>
    <property type="match status" value="1"/>
</dbReference>
<proteinExistence type="inferred from homology"/>
<dbReference type="SUPFAM" id="SSF140490">
    <property type="entry name" value="Nqo1C-terminal domain-like"/>
    <property type="match status" value="1"/>
</dbReference>
<dbReference type="Proteomes" id="UP001500200">
    <property type="component" value="Unassembled WGS sequence"/>
</dbReference>
<dbReference type="InterPro" id="IPR050837">
    <property type="entry name" value="ComplexI_51kDa_subunit"/>
</dbReference>
<evidence type="ECO:0000313" key="12">
    <source>
        <dbReference type="EMBL" id="GAA5198244.1"/>
    </source>
</evidence>
<comment type="cofactor">
    <cofactor evidence="2">
        <name>[4Fe-4S] cluster</name>
        <dbReference type="ChEBI" id="CHEBI:49883"/>
    </cofactor>
</comment>
<dbReference type="Pfam" id="PF10589">
    <property type="entry name" value="NADH_4Fe-4S"/>
    <property type="match status" value="1"/>
</dbReference>
<keyword evidence="13" id="KW-1185">Reference proteome</keyword>
<evidence type="ECO:0000313" key="13">
    <source>
        <dbReference type="Proteomes" id="UP001500200"/>
    </source>
</evidence>
<keyword evidence="4" id="KW-0004">4Fe-4S</keyword>
<organism evidence="12 13">
    <name type="scientific">Arthrobacter gyeryongensis</name>
    <dbReference type="NCBI Taxonomy" id="1650592"/>
    <lineage>
        <taxon>Bacteria</taxon>
        <taxon>Bacillati</taxon>
        <taxon>Actinomycetota</taxon>
        <taxon>Actinomycetes</taxon>
        <taxon>Micrococcales</taxon>
        <taxon>Micrococcaceae</taxon>
        <taxon>Arthrobacter</taxon>
    </lineage>
</organism>
<dbReference type="SUPFAM" id="SSF142984">
    <property type="entry name" value="Nqo1 middle domain-like"/>
    <property type="match status" value="1"/>
</dbReference>
<accession>A0ABP9SKR5</accession>
<evidence type="ECO:0000256" key="9">
    <source>
        <dbReference type="ARBA" id="ARBA00023014"/>
    </source>
</evidence>
<evidence type="ECO:0000256" key="5">
    <source>
        <dbReference type="ARBA" id="ARBA00022630"/>
    </source>
</evidence>
<dbReference type="PANTHER" id="PTHR11780:SF10">
    <property type="entry name" value="NADH DEHYDROGENASE [UBIQUINONE] FLAVOPROTEIN 1, MITOCHONDRIAL"/>
    <property type="match status" value="1"/>
</dbReference>